<keyword evidence="3" id="KW-1185">Reference proteome</keyword>
<protein>
    <recommendedName>
        <fullName evidence="4">DUF4386 family protein</fullName>
    </recommendedName>
</protein>
<feature type="transmembrane region" description="Helical" evidence="1">
    <location>
        <begin position="141"/>
        <end position="163"/>
    </location>
</feature>
<feature type="transmembrane region" description="Helical" evidence="1">
    <location>
        <begin position="193"/>
        <end position="212"/>
    </location>
</feature>
<evidence type="ECO:0000256" key="1">
    <source>
        <dbReference type="SAM" id="Phobius"/>
    </source>
</evidence>
<dbReference type="RefSeq" id="WP_093084738.1">
    <property type="nucleotide sequence ID" value="NZ_FNBE01000009.1"/>
</dbReference>
<keyword evidence="1" id="KW-0812">Transmembrane</keyword>
<sequence length="215" mass="21243">MSSTIAPTTSSASVTPLPGGAAAAIGGALLLAVCNVLSALAPQTGTTRDTIAWFGENPGLAEAVSATGLLAALLLVPGIWAAVQRLRGVVAGVGGWLMGSGYLLSTVLSFETLTVSAILAAGGDPGLLAVASDAHAPTTAFAVYVLFGLGALVGTLLLGIAMLRSGVPSWAGWAMIASVPVRMIGLLTGLTLVGPPLASLLIAVGFAGVFVARRR</sequence>
<feature type="transmembrane region" description="Helical" evidence="1">
    <location>
        <begin position="60"/>
        <end position="83"/>
    </location>
</feature>
<dbReference type="OrthoDB" id="4965767at2"/>
<gene>
    <name evidence="2" type="ORF">SAMN05216377_109154</name>
</gene>
<evidence type="ECO:0008006" key="4">
    <source>
        <dbReference type="Google" id="ProtNLM"/>
    </source>
</evidence>
<dbReference type="STRING" id="366584.SAMN05216377_109154"/>
<organism evidence="2 3">
    <name type="scientific">Pseudonocardia oroxyli</name>
    <dbReference type="NCBI Taxonomy" id="366584"/>
    <lineage>
        <taxon>Bacteria</taxon>
        <taxon>Bacillati</taxon>
        <taxon>Actinomycetota</taxon>
        <taxon>Actinomycetes</taxon>
        <taxon>Pseudonocardiales</taxon>
        <taxon>Pseudonocardiaceae</taxon>
        <taxon>Pseudonocardia</taxon>
    </lineage>
</organism>
<keyword evidence="1" id="KW-1133">Transmembrane helix</keyword>
<evidence type="ECO:0000313" key="3">
    <source>
        <dbReference type="Proteomes" id="UP000198967"/>
    </source>
</evidence>
<evidence type="ECO:0000313" key="2">
    <source>
        <dbReference type="EMBL" id="SDG14778.1"/>
    </source>
</evidence>
<feature type="transmembrane region" description="Helical" evidence="1">
    <location>
        <begin position="95"/>
        <end position="121"/>
    </location>
</feature>
<dbReference type="EMBL" id="FNBE01000009">
    <property type="protein sequence ID" value="SDG14778.1"/>
    <property type="molecule type" value="Genomic_DNA"/>
</dbReference>
<keyword evidence="1" id="KW-0472">Membrane</keyword>
<dbReference type="AlphaFoldDB" id="A0A1G7RVL8"/>
<name>A0A1G7RVL8_PSEOR</name>
<accession>A0A1G7RVL8</accession>
<feature type="transmembrane region" description="Helical" evidence="1">
    <location>
        <begin position="21"/>
        <end position="40"/>
    </location>
</feature>
<proteinExistence type="predicted"/>
<feature type="transmembrane region" description="Helical" evidence="1">
    <location>
        <begin position="170"/>
        <end position="187"/>
    </location>
</feature>
<dbReference type="Proteomes" id="UP000198967">
    <property type="component" value="Unassembled WGS sequence"/>
</dbReference>
<reference evidence="2 3" key="1">
    <citation type="submission" date="2016-10" db="EMBL/GenBank/DDBJ databases">
        <authorList>
            <person name="de Groot N.N."/>
        </authorList>
    </citation>
    <scope>NUCLEOTIDE SEQUENCE [LARGE SCALE GENOMIC DNA]</scope>
    <source>
        <strain evidence="2 3">CGMCC 4.3143</strain>
    </source>
</reference>